<evidence type="ECO:0000256" key="1">
    <source>
        <dbReference type="SAM" id="Phobius"/>
    </source>
</evidence>
<dbReference type="Proteomes" id="UP000010408">
    <property type="component" value="Unassembled WGS sequence"/>
</dbReference>
<keyword evidence="1" id="KW-0472">Membrane</keyword>
<dbReference type="EMBL" id="AMEQ01000040">
    <property type="protein sequence ID" value="EKY00362.1"/>
    <property type="molecule type" value="Genomic_DNA"/>
</dbReference>
<dbReference type="InterPro" id="IPR005625">
    <property type="entry name" value="PepSY-ass_TM"/>
</dbReference>
<dbReference type="RefSeq" id="WP_005467833.1">
    <property type="nucleotide sequence ID" value="NZ_KB291032.1"/>
</dbReference>
<accession>L1NB01</accession>
<evidence type="ECO:0000313" key="2">
    <source>
        <dbReference type="EMBL" id="EKY00362.1"/>
    </source>
</evidence>
<dbReference type="HOGENOM" id="CLU_540431_0_0_10"/>
<keyword evidence="1" id="KW-1133">Transmembrane helix</keyword>
<dbReference type="PATRIC" id="fig|1127696.3.peg.1536"/>
<organism evidence="2 3">
    <name type="scientific">Porphyromonas catoniae F0037</name>
    <dbReference type="NCBI Taxonomy" id="1127696"/>
    <lineage>
        <taxon>Bacteria</taxon>
        <taxon>Pseudomonadati</taxon>
        <taxon>Bacteroidota</taxon>
        <taxon>Bacteroidia</taxon>
        <taxon>Bacteroidales</taxon>
        <taxon>Porphyromonadaceae</taxon>
        <taxon>Porphyromonas</taxon>
    </lineage>
</organism>
<gene>
    <name evidence="2" type="ORF">HMPREF9134_01696</name>
</gene>
<dbReference type="AlphaFoldDB" id="L1NB01"/>
<sequence>MIRAKKLHKYLGIPLCFLLFLAALSGVILNHRDLLQQVDVPRALLPKGYLFDHWNNGAVRGILRSDSLAYIYGGVGVWRTDSALSAPAVLLDKGFVKGGDEAKIMSMARDREGRIWVASQYRLYKLDSSGDQWEQQPMPSSVQGRLADLQIRGDSVLLLSRSLLYTRSLSSPEWTTYELGKPDGYTGRILLFQIVWALHSGEYFGLAGRLIVDFIGLLVMVLCLTGIFYSLYSHRLMGKKNKRGTKKASEAKQRLSRKLSFHFKLHKRLGTKLFYIVLFVFVTGWLLRPPMMLPLIFTEARPNSFSPLYSDNPWFDRLRAIRYDEVNGSWLLSTSEGFFTLSSFTAKPEKWIYQPQISPMGINAFAQRPDGSWLMGSFTGLFEVRPGHPDAVRNYFTHEVIREVKMGRPVGTYAVSGLLAEENAEQDLVFLYDKGAVRRTDKGEDKAQQTAFTPQPSELNAMPYSLWQAALELHAGRLYKPFLGKWGTDLFIFFLGLASIIVLVTGLRSRRRKRKAEQPSSSSETTS</sequence>
<keyword evidence="1" id="KW-0812">Transmembrane</keyword>
<evidence type="ECO:0000313" key="3">
    <source>
        <dbReference type="Proteomes" id="UP000010408"/>
    </source>
</evidence>
<dbReference type="PANTHER" id="PTHR34219">
    <property type="entry name" value="IRON-REGULATED INNER MEMBRANE PROTEIN-RELATED"/>
    <property type="match status" value="1"/>
</dbReference>
<feature type="transmembrane region" description="Helical" evidence="1">
    <location>
        <begin position="490"/>
        <end position="507"/>
    </location>
</feature>
<feature type="transmembrane region" description="Helical" evidence="1">
    <location>
        <begin position="269"/>
        <end position="287"/>
    </location>
</feature>
<dbReference type="STRING" id="1127696.HMPREF9134_01696"/>
<dbReference type="eggNOG" id="COG3182">
    <property type="taxonomic scope" value="Bacteria"/>
</dbReference>
<name>L1NB01_9PORP</name>
<proteinExistence type="predicted"/>
<comment type="caution">
    <text evidence="2">The sequence shown here is derived from an EMBL/GenBank/DDBJ whole genome shotgun (WGS) entry which is preliminary data.</text>
</comment>
<reference evidence="2 3" key="1">
    <citation type="submission" date="2012-05" db="EMBL/GenBank/DDBJ databases">
        <authorList>
            <person name="Weinstock G."/>
            <person name="Sodergren E."/>
            <person name="Lobos E.A."/>
            <person name="Fulton L."/>
            <person name="Fulton R."/>
            <person name="Courtney L."/>
            <person name="Fronick C."/>
            <person name="O'Laughlin M."/>
            <person name="Godfrey J."/>
            <person name="Wilson R.M."/>
            <person name="Miner T."/>
            <person name="Farmer C."/>
            <person name="Delehaunty K."/>
            <person name="Cordes M."/>
            <person name="Minx P."/>
            <person name="Tomlinson C."/>
            <person name="Chen J."/>
            <person name="Wollam A."/>
            <person name="Pepin K.H."/>
            <person name="Bhonagiri V."/>
            <person name="Zhang X."/>
            <person name="Suruliraj S."/>
            <person name="Warren W."/>
            <person name="Mitreva M."/>
            <person name="Mardis E.R."/>
            <person name="Wilson R.K."/>
        </authorList>
    </citation>
    <scope>NUCLEOTIDE SEQUENCE [LARGE SCALE GENOMIC DNA]</scope>
    <source>
        <strain evidence="2 3">F0037</strain>
    </source>
</reference>
<feature type="transmembrane region" description="Helical" evidence="1">
    <location>
        <begin position="210"/>
        <end position="232"/>
    </location>
</feature>
<protein>
    <submittedName>
        <fullName evidence="2">PepSY domain protein</fullName>
    </submittedName>
</protein>